<feature type="transmembrane region" description="Helical" evidence="1">
    <location>
        <begin position="123"/>
        <end position="144"/>
    </location>
</feature>
<proteinExistence type="predicted"/>
<dbReference type="RefSeq" id="WP_213681170.1">
    <property type="nucleotide sequence ID" value="NZ_CP074572.1"/>
</dbReference>
<name>A0ABX8DCN4_9GAMM</name>
<protein>
    <submittedName>
        <fullName evidence="2">FUSC family protein</fullName>
    </submittedName>
</protein>
<keyword evidence="1" id="KW-1133">Transmembrane helix</keyword>
<keyword evidence="1" id="KW-0812">Transmembrane</keyword>
<reference evidence="2 3" key="1">
    <citation type="journal article" date="2012" name="Int. J. Syst. Evol. Microbiol.">
        <title>Shewanella dokdonensis sp. nov., isolated from seawater.</title>
        <authorList>
            <person name="Sung H.R."/>
            <person name="Yoon J.H."/>
            <person name="Ghim S.Y."/>
        </authorList>
    </citation>
    <scope>NUCLEOTIDE SEQUENCE [LARGE SCALE GENOMIC DNA]</scope>
    <source>
        <strain evidence="2 3">DSM 23626</strain>
    </source>
</reference>
<sequence length="185" mass="19745">MRSLLAACLALVLAYWLDIDAPYSAASSVLLVINPVQGAVIGKGVWRVIGTLIGMLAAFILIAEFGQMPWLFMLGFGFWLGLCVMGMTLLRHFRAYGATLAGYTVGLATYGAMQHPELAFDQIMGRGTSVLIGVMSLAVVSTLFSARSIRARLQTQLHRLASATAEILATNLSVLHCKGDGGNNP</sequence>
<evidence type="ECO:0000313" key="3">
    <source>
        <dbReference type="Proteomes" id="UP000676428"/>
    </source>
</evidence>
<keyword evidence="1" id="KW-0472">Membrane</keyword>
<gene>
    <name evidence="2" type="ORF">KHX94_14420</name>
</gene>
<feature type="transmembrane region" description="Helical" evidence="1">
    <location>
        <begin position="70"/>
        <end position="90"/>
    </location>
</feature>
<accession>A0ABX8DCN4</accession>
<keyword evidence="3" id="KW-1185">Reference proteome</keyword>
<dbReference type="EMBL" id="CP074572">
    <property type="protein sequence ID" value="QVK22517.1"/>
    <property type="molecule type" value="Genomic_DNA"/>
</dbReference>
<organism evidence="2 3">
    <name type="scientific">Shewanella dokdonensis</name>
    <dbReference type="NCBI Taxonomy" id="712036"/>
    <lineage>
        <taxon>Bacteria</taxon>
        <taxon>Pseudomonadati</taxon>
        <taxon>Pseudomonadota</taxon>
        <taxon>Gammaproteobacteria</taxon>
        <taxon>Alteromonadales</taxon>
        <taxon>Shewanellaceae</taxon>
        <taxon>Shewanella</taxon>
    </lineage>
</organism>
<dbReference type="InterPro" id="IPR006726">
    <property type="entry name" value="PHBA_efflux_AaeB/fusaric-R"/>
</dbReference>
<evidence type="ECO:0000256" key="1">
    <source>
        <dbReference type="SAM" id="Phobius"/>
    </source>
</evidence>
<dbReference type="Proteomes" id="UP000676428">
    <property type="component" value="Chromosome"/>
</dbReference>
<evidence type="ECO:0000313" key="2">
    <source>
        <dbReference type="EMBL" id="QVK22517.1"/>
    </source>
</evidence>
<feature type="transmembrane region" description="Helical" evidence="1">
    <location>
        <begin position="45"/>
        <end position="63"/>
    </location>
</feature>
<dbReference type="Pfam" id="PF04632">
    <property type="entry name" value="FUSC"/>
    <property type="match status" value="1"/>
</dbReference>